<dbReference type="EC" id="3.4.19.13" evidence="11"/>
<feature type="region of interest" description="Disordered" evidence="12">
    <location>
        <begin position="389"/>
        <end position="416"/>
    </location>
</feature>
<protein>
    <recommendedName>
        <fullName evidence="11">Glutathione hydrolase proenzyme</fullName>
        <ecNumber evidence="11">2.3.2.2</ecNumber>
        <ecNumber evidence="11">3.4.19.13</ecNumber>
    </recommendedName>
    <component>
        <recommendedName>
            <fullName evidence="11">Glutathione hydrolase large chain</fullName>
        </recommendedName>
    </component>
    <component>
        <recommendedName>
            <fullName evidence="11">Glutathione hydrolase small chain</fullName>
        </recommendedName>
    </component>
</protein>
<dbReference type="NCBIfam" id="TIGR00066">
    <property type="entry name" value="g_glut_trans"/>
    <property type="match status" value="1"/>
</dbReference>
<evidence type="ECO:0000256" key="9">
    <source>
        <dbReference type="PIRSR" id="PIRSR600101-1"/>
    </source>
</evidence>
<feature type="binding site" evidence="10">
    <location>
        <position position="471"/>
    </location>
    <ligand>
        <name>L-glutamate</name>
        <dbReference type="ChEBI" id="CHEBI:29985"/>
    </ligand>
</feature>
<feature type="transmembrane region" description="Helical" evidence="13">
    <location>
        <begin position="12"/>
        <end position="35"/>
    </location>
</feature>
<dbReference type="InterPro" id="IPR029055">
    <property type="entry name" value="Ntn_hydrolases_N"/>
</dbReference>
<dbReference type="InterPro" id="IPR000101">
    <property type="entry name" value="GGT_peptidase"/>
</dbReference>
<evidence type="ECO:0000256" key="11">
    <source>
        <dbReference type="RuleBase" id="RU368036"/>
    </source>
</evidence>
<proteinExistence type="inferred from homology"/>
<dbReference type="GO" id="GO:0006750">
    <property type="term" value="P:glutathione biosynthetic process"/>
    <property type="evidence" value="ECO:0007669"/>
    <property type="project" value="UniProtKB-KW"/>
</dbReference>
<comment type="catalytic activity">
    <reaction evidence="8 11">
        <text>an N-terminal (5-L-glutamyl)-[peptide] + an alpha-amino acid = 5-L-glutamyl amino acid + an N-terminal L-alpha-aminoacyl-[peptide]</text>
        <dbReference type="Rhea" id="RHEA:23904"/>
        <dbReference type="Rhea" id="RHEA-COMP:9780"/>
        <dbReference type="Rhea" id="RHEA-COMP:9795"/>
        <dbReference type="ChEBI" id="CHEBI:77644"/>
        <dbReference type="ChEBI" id="CHEBI:78597"/>
        <dbReference type="ChEBI" id="CHEBI:78599"/>
        <dbReference type="ChEBI" id="CHEBI:78608"/>
        <dbReference type="EC" id="2.3.2.2"/>
    </reaction>
</comment>
<dbReference type="GO" id="GO:0103068">
    <property type="term" value="F:leukotriene C4 gamma-glutamyl transferase activity"/>
    <property type="evidence" value="ECO:0007669"/>
    <property type="project" value="UniProtKB-EC"/>
</dbReference>
<name>A0A6J4UJV3_9CYAN</name>
<comment type="catalytic activity">
    <reaction evidence="1 11">
        <text>an S-substituted glutathione + H2O = an S-substituted L-cysteinylglycine + L-glutamate</text>
        <dbReference type="Rhea" id="RHEA:59468"/>
        <dbReference type="ChEBI" id="CHEBI:15377"/>
        <dbReference type="ChEBI" id="CHEBI:29985"/>
        <dbReference type="ChEBI" id="CHEBI:90779"/>
        <dbReference type="ChEBI" id="CHEBI:143103"/>
        <dbReference type="EC" id="3.4.19.13"/>
    </reaction>
</comment>
<evidence type="ECO:0000313" key="14">
    <source>
        <dbReference type="EMBL" id="CAA9552914.1"/>
    </source>
</evidence>
<keyword evidence="7 11" id="KW-0012">Acyltransferase</keyword>
<keyword evidence="11" id="KW-0317">Glutathione biosynthesis</keyword>
<sequence>MPKITSKWLRRRLATVTLMVMVCVTLVVTTGVPFLQASQRVEATSVQGKNGVVASANRYATGAGIEILKAGGNAVDAAVATAAALGVADPFEAGIGGGGFMMIYRKSDNRVITIDGRETAPQSARVDMFKDPNSPEGKNLPLIPNRVSNGAAVGVPGTLLTWTEALNRYGTMPLAKVLAPAIALSEKGFTATPTYIRFLKQNVERFAAFTSTRALFLKAGKVPAVGSKVTNPELGKTYRLVAQKGPNVFYRGEIGKAIVATVQQPPIVKSPPFRVIPGGMTLADLDAYDVQVRHPVTSTYRGYKLYGMGLPSSGGITTIQALNLVEGYNLSQIERTQALHYLIESERLAYAERNAYLGDREFVDVPVSGLTSKAYAKNRRGLIPAGAPAQEQMRAKPGNPFQYQQDPSPSDSGSNLIGVNLDSTEGFSTAHLSVADKFGNVVAYTLTIEQTGGSGMVVPGYGFLLNNELTDFNLDSPNPNTPEPGKRPLSSMAPTILLAPDGRVLAFGSPGGSTIITTVLGIVTNFIDFQMPLPQAIAAPRLSQRNNGSTEVEQGFEKTSIGRALAALGHQLKPVPEIGAATGVIVNPNGTMSAAAEPVRRGGGSAMVVTPTAQS</sequence>
<feature type="binding site" evidence="10">
    <location>
        <position position="512"/>
    </location>
    <ligand>
        <name>L-glutamate</name>
        <dbReference type="ChEBI" id="CHEBI:29985"/>
    </ligand>
</feature>
<dbReference type="EC" id="2.3.2.2" evidence="11"/>
<organism evidence="14">
    <name type="scientific">uncultured Synechococcales cyanobacterium</name>
    <dbReference type="NCBI Taxonomy" id="1936017"/>
    <lineage>
        <taxon>Bacteria</taxon>
        <taxon>Bacillati</taxon>
        <taxon>Cyanobacteriota</taxon>
        <taxon>Cyanophyceae</taxon>
        <taxon>Synechococcales</taxon>
        <taxon>environmental samples</taxon>
    </lineage>
</organism>
<dbReference type="InterPro" id="IPR043138">
    <property type="entry name" value="GGT_lsub"/>
</dbReference>
<comment type="similarity">
    <text evidence="3 11">Belongs to the gamma-glutamyltransferase family.</text>
</comment>
<comment type="catalytic activity">
    <reaction evidence="2 11">
        <text>glutathione + H2O = L-cysteinylglycine + L-glutamate</text>
        <dbReference type="Rhea" id="RHEA:28807"/>
        <dbReference type="ChEBI" id="CHEBI:15377"/>
        <dbReference type="ChEBI" id="CHEBI:29985"/>
        <dbReference type="ChEBI" id="CHEBI:57925"/>
        <dbReference type="ChEBI" id="CHEBI:61694"/>
        <dbReference type="EC" id="3.4.19.13"/>
    </reaction>
</comment>
<keyword evidence="13" id="KW-1133">Transmembrane helix</keyword>
<dbReference type="PANTHER" id="PTHR43199:SF1">
    <property type="entry name" value="GLUTATHIONE HYDROLASE PROENZYME"/>
    <property type="match status" value="1"/>
</dbReference>
<comment type="subunit">
    <text evidence="11">This enzyme consists of two polypeptide chains, which are synthesized in precursor form from a single polypeptide.</text>
</comment>
<evidence type="ECO:0000256" key="10">
    <source>
        <dbReference type="PIRSR" id="PIRSR600101-2"/>
    </source>
</evidence>
<evidence type="ECO:0000256" key="4">
    <source>
        <dbReference type="ARBA" id="ARBA00022679"/>
    </source>
</evidence>
<keyword evidence="13" id="KW-0472">Membrane</keyword>
<evidence type="ECO:0000256" key="6">
    <source>
        <dbReference type="ARBA" id="ARBA00023145"/>
    </source>
</evidence>
<dbReference type="Gene3D" id="1.10.246.130">
    <property type="match status" value="1"/>
</dbReference>
<dbReference type="PRINTS" id="PR01210">
    <property type="entry name" value="GGTRANSPTASE"/>
</dbReference>
<dbReference type="GO" id="GO:0006751">
    <property type="term" value="P:glutathione catabolic process"/>
    <property type="evidence" value="ECO:0007669"/>
    <property type="project" value="UniProtKB-UniRule"/>
</dbReference>
<evidence type="ECO:0000256" key="2">
    <source>
        <dbReference type="ARBA" id="ARBA00001089"/>
    </source>
</evidence>
<evidence type="ECO:0000256" key="3">
    <source>
        <dbReference type="ARBA" id="ARBA00009381"/>
    </source>
</evidence>
<dbReference type="SUPFAM" id="SSF56235">
    <property type="entry name" value="N-terminal nucleophile aminohydrolases (Ntn hydrolases)"/>
    <property type="match status" value="1"/>
</dbReference>
<evidence type="ECO:0000256" key="1">
    <source>
        <dbReference type="ARBA" id="ARBA00001049"/>
    </source>
</evidence>
<evidence type="ECO:0000256" key="7">
    <source>
        <dbReference type="ARBA" id="ARBA00023315"/>
    </source>
</evidence>
<reference evidence="14" key="1">
    <citation type="submission" date="2020-02" db="EMBL/GenBank/DDBJ databases">
        <authorList>
            <person name="Meier V. D."/>
        </authorList>
    </citation>
    <scope>NUCLEOTIDE SEQUENCE</scope>
    <source>
        <strain evidence="14">AVDCRST_MAG81</strain>
    </source>
</reference>
<feature type="binding site" evidence="10">
    <location>
        <begin position="490"/>
        <end position="491"/>
    </location>
    <ligand>
        <name>L-glutamate</name>
        <dbReference type="ChEBI" id="CHEBI:29985"/>
    </ligand>
</feature>
<evidence type="ECO:0000256" key="12">
    <source>
        <dbReference type="SAM" id="MobiDB-lite"/>
    </source>
</evidence>
<evidence type="ECO:0000256" key="8">
    <source>
        <dbReference type="ARBA" id="ARBA00047417"/>
    </source>
</evidence>
<feature type="active site" description="Nucleophile" evidence="9">
    <location>
        <position position="429"/>
    </location>
</feature>
<gene>
    <name evidence="14" type="ORF">AVDCRST_MAG81-297</name>
</gene>
<keyword evidence="13" id="KW-0812">Transmembrane</keyword>
<dbReference type="InterPro" id="IPR051792">
    <property type="entry name" value="GGT_bact"/>
</dbReference>
<comment type="pathway">
    <text evidence="11">Sulfur metabolism; glutathione metabolism.</text>
</comment>
<dbReference type="Pfam" id="PF01019">
    <property type="entry name" value="G_glu_transpept"/>
    <property type="match status" value="1"/>
</dbReference>
<feature type="compositionally biased region" description="Polar residues" evidence="12">
    <location>
        <begin position="401"/>
        <end position="416"/>
    </location>
</feature>
<dbReference type="InterPro" id="IPR043137">
    <property type="entry name" value="GGT_ssub_C"/>
</dbReference>
<accession>A0A6J4UJV3</accession>
<dbReference type="AlphaFoldDB" id="A0A6J4UJV3"/>
<keyword evidence="5 11" id="KW-0378">Hydrolase</keyword>
<feature type="binding site" evidence="10">
    <location>
        <position position="117"/>
    </location>
    <ligand>
        <name>L-glutamate</name>
        <dbReference type="ChEBI" id="CHEBI:29985"/>
    </ligand>
</feature>
<dbReference type="GO" id="GO:0036374">
    <property type="term" value="F:glutathione hydrolase activity"/>
    <property type="evidence" value="ECO:0007669"/>
    <property type="project" value="UniProtKB-UniRule"/>
</dbReference>
<evidence type="ECO:0000256" key="5">
    <source>
        <dbReference type="ARBA" id="ARBA00022801"/>
    </source>
</evidence>
<keyword evidence="6 11" id="KW-0865">Zymogen</keyword>
<dbReference type="UniPathway" id="UPA00204"/>
<comment type="PTM">
    <text evidence="11">Cleaved by autocatalysis into a large and a small subunit.</text>
</comment>
<dbReference type="Gene3D" id="3.60.20.40">
    <property type="match status" value="1"/>
</dbReference>
<evidence type="ECO:0000256" key="13">
    <source>
        <dbReference type="SAM" id="Phobius"/>
    </source>
</evidence>
<dbReference type="PANTHER" id="PTHR43199">
    <property type="entry name" value="GLUTATHIONE HYDROLASE"/>
    <property type="match status" value="1"/>
</dbReference>
<keyword evidence="4 11" id="KW-0808">Transferase</keyword>
<dbReference type="EMBL" id="CADCWO010000002">
    <property type="protein sequence ID" value="CAA9552914.1"/>
    <property type="molecule type" value="Genomic_DNA"/>
</dbReference>